<sequence>MLLRLDLNKVPFLVWTLFFVIPLIVISEGFISGEIAMFGRYLSGDVVNKEQSPIWFYVNVLVYVFCDILIIYAYKNKSKMSWK</sequence>
<dbReference type="AlphaFoldDB" id="A0A1X9NF07"/>
<evidence type="ECO:0000313" key="2">
    <source>
        <dbReference type="EMBL" id="ARN73527.1"/>
    </source>
</evidence>
<dbReference type="EMBL" id="CP019343">
    <property type="protein sequence ID" value="ARN73527.1"/>
    <property type="molecule type" value="Genomic_DNA"/>
</dbReference>
<dbReference type="Proteomes" id="UP000193450">
    <property type="component" value="Chromosome"/>
</dbReference>
<keyword evidence="1" id="KW-0812">Transmembrane</keyword>
<protein>
    <submittedName>
        <fullName evidence="2">Uncharacterized protein</fullName>
    </submittedName>
</protein>
<dbReference type="STRING" id="716816.BST96_04970"/>
<evidence type="ECO:0000313" key="3">
    <source>
        <dbReference type="Proteomes" id="UP000193450"/>
    </source>
</evidence>
<keyword evidence="3" id="KW-1185">Reference proteome</keyword>
<dbReference type="KEGG" id="osg:BST96_04970"/>
<accession>A0A1X9NF07</accession>
<proteinExistence type="predicted"/>
<keyword evidence="1" id="KW-1133">Transmembrane helix</keyword>
<name>A0A1X9NF07_9GAMM</name>
<keyword evidence="1" id="KW-0472">Membrane</keyword>
<gene>
    <name evidence="2" type="ORF">BST96_04970</name>
</gene>
<feature type="transmembrane region" description="Helical" evidence="1">
    <location>
        <begin position="12"/>
        <end position="42"/>
    </location>
</feature>
<reference evidence="2 3" key="1">
    <citation type="submission" date="2016-11" db="EMBL/GenBank/DDBJ databases">
        <title>Trade-off between light-utilization and light-protection in marine flavobacteria.</title>
        <authorList>
            <person name="Kumagai Y."/>
        </authorList>
    </citation>
    <scope>NUCLEOTIDE SEQUENCE [LARGE SCALE GENOMIC DNA]</scope>
    <source>
        <strain evidence="2 3">NBRC 107125</strain>
    </source>
</reference>
<organism evidence="2 3">
    <name type="scientific">Oceanicoccus sagamiensis</name>
    <dbReference type="NCBI Taxonomy" id="716816"/>
    <lineage>
        <taxon>Bacteria</taxon>
        <taxon>Pseudomonadati</taxon>
        <taxon>Pseudomonadota</taxon>
        <taxon>Gammaproteobacteria</taxon>
        <taxon>Cellvibrionales</taxon>
        <taxon>Spongiibacteraceae</taxon>
        <taxon>Oceanicoccus</taxon>
    </lineage>
</organism>
<feature type="transmembrane region" description="Helical" evidence="1">
    <location>
        <begin position="54"/>
        <end position="74"/>
    </location>
</feature>
<evidence type="ECO:0000256" key="1">
    <source>
        <dbReference type="SAM" id="Phobius"/>
    </source>
</evidence>